<sequence>MAAKKPLKDPAVPDGSVDGVNPANMSSYKGFNFDMGTMNHNITCNSCHAGGGAAQFGREEEDLDKVLEEKLGADLWEDLKDKDWFIHDEEYLSKTGIDGDLLGYSEYEVGAGYIGKPGVFNYKRSGVNDTDCFMCHADASSDKRIYSEVNGTKVYPIMPANPRVMVFKGMTSDGETIVISLGFPPKIGEVINGKKVEKVDSAYYNSVPLSVLNSVYNDSNLKSRITDKDNQELKFYLYPNNPNGATREVARVTYFEHPETTKDKDGGEVYVNGGSVTFKDDNGSVVYRTFAGFFFKYISTASLMGVDTDGDGVPLAYVRFVKDEKGFWRPEVYYDSDEFNSKGEVDLPILENRVGDKNVPSTEVHPQDYTYSVPTKLGDANNPYPSMTNGNKDREWGYVCSYCHMAIPYKSGETSNGDIYTWVTRKGTLGVAAEVVKRGDVFSYDLHRGGENKGNLPHDAFVNTDFSDQNQKQQAFGRMLTAKSVVSFDDIPIGYDVHFDSEKGSMTCLSCHGEGSLSTEEKEYHPIHHDFLKGNDWGGHWDQSLDYNPSLKTCLDCHFGGSRQLAAEVHLNAFGPNGVSAVHMEKVACEVCHIPFKTHWTFRTFYDVLGYSYNFDNRMLGYDLENGTVRKLPESMFTPGFGPFMPIGGYGAPQPFCIVRTENGKDTVVPIYQVDFDPRQAALRYKQSVFGIWKIPENAFPWAWAPVIINNGFRPDSPGGQKFMYRIADPLTLVTWYDKSTGKVLYTREMAAALDGAVKSDSASKGVLPAGQSEKRVPAYFIHDGKVCVKTILGKYICDDNGDYLPEIDTDSEYQDMKAAITEVLKAEGVKNPDPVFYLWIAPFSIDHGVLPKEYALGSGKVVNGEELNCSSCHDAKEGRLPQANMADINSSSLKELIERDEKGNVKYFGLGREIVTVPVKIPPSAYKEAVKVFFNSPENPDGSPKYGSMNGREVMVTTAGDILVNALTNGVDVDRHLVPIPVESSGIDGVAFALPGKKAQWKMRFDGIEAEVETEALHGDEVPRRAIVLRLKNELPELLGFEHHAEEILDAGGETLVPVFTPIIPSEFIEKIKFNLAKLQVVGPEGLYINCAKIHKVRKSEGENVYYELDKDNFKPTSISVSEAISRGWASYDSYTKELTVNVAALREGVSGEGELVFALMRAPESTVVIPERITLVSQPSALEVKVKVTVSGKEHTVDIAVEDDGTSISEVLGKEPQTYRELLDLAKEFELSKVILGVKLTSTSEKFKLTFKGAASLVDPDKAVVAVKKGEGTEVEVKPSVSGNDLVAEVDLTTRSEENGEAVVAVLGEKSSTPTAEVSSSGGGGGGGCSMGAPQSAANGLVNLGALLTGLLGLFRFRRKKH</sequence>
<protein>
    <submittedName>
        <fullName evidence="4">Uncharacterized protein</fullName>
    </submittedName>
</protein>
<reference evidence="4 5" key="1">
    <citation type="submission" date="2018-10" db="EMBL/GenBank/DDBJ databases">
        <title>Genomic Encyclopedia of Type Strains, Phase IV (KMG-IV): sequencing the most valuable type-strain genomes for metagenomic binning, comparative biology and taxonomic classification.</title>
        <authorList>
            <person name="Goeker M."/>
        </authorList>
    </citation>
    <scope>NUCLEOTIDE SEQUENCE [LARGE SCALE GENOMIC DNA]</scope>
    <source>
        <strain evidence="4 5">DSM 15521</strain>
    </source>
</reference>
<dbReference type="PANTHER" id="PTHR35038">
    <property type="entry name" value="DISSIMILATORY SULFITE REDUCTASE SIRA"/>
    <property type="match status" value="1"/>
</dbReference>
<accession>A0A420W5T0</accession>
<evidence type="ECO:0000256" key="2">
    <source>
        <dbReference type="SAM" id="MobiDB-lite"/>
    </source>
</evidence>
<dbReference type="SUPFAM" id="SSF48695">
    <property type="entry name" value="Multiheme cytochromes"/>
    <property type="match status" value="1"/>
</dbReference>
<evidence type="ECO:0000256" key="3">
    <source>
        <dbReference type="SAM" id="Phobius"/>
    </source>
</evidence>
<keyword evidence="5" id="KW-1185">Reference proteome</keyword>
<keyword evidence="1" id="KW-0732">Signal</keyword>
<keyword evidence="3" id="KW-0812">Transmembrane</keyword>
<keyword evidence="3" id="KW-0472">Membrane</keyword>
<feature type="transmembrane region" description="Helical" evidence="3">
    <location>
        <begin position="1339"/>
        <end position="1359"/>
    </location>
</feature>
<dbReference type="InterPro" id="IPR051829">
    <property type="entry name" value="Multiheme_Cytochr_ET"/>
</dbReference>
<dbReference type="RefSeq" id="WP_121171713.1">
    <property type="nucleotide sequence ID" value="NZ_RBIE01000004.1"/>
</dbReference>
<evidence type="ECO:0000313" key="5">
    <source>
        <dbReference type="Proteomes" id="UP000280881"/>
    </source>
</evidence>
<dbReference type="EMBL" id="RBIE01000004">
    <property type="protein sequence ID" value="RKQ60460.1"/>
    <property type="molecule type" value="Genomic_DNA"/>
</dbReference>
<keyword evidence="3" id="KW-1133">Transmembrane helix</keyword>
<gene>
    <name evidence="4" type="ORF">C7457_1540</name>
</gene>
<evidence type="ECO:0000256" key="1">
    <source>
        <dbReference type="ARBA" id="ARBA00022729"/>
    </source>
</evidence>
<feature type="region of interest" description="Disordered" evidence="2">
    <location>
        <begin position="356"/>
        <end position="376"/>
    </location>
</feature>
<name>A0A420W5T0_9BACT</name>
<dbReference type="OrthoDB" id="9238at2"/>
<proteinExistence type="predicted"/>
<comment type="caution">
    <text evidence="4">The sequence shown here is derived from an EMBL/GenBank/DDBJ whole genome shotgun (WGS) entry which is preliminary data.</text>
</comment>
<dbReference type="InterPro" id="IPR036280">
    <property type="entry name" value="Multihaem_cyt_sf"/>
</dbReference>
<dbReference type="Proteomes" id="UP000280881">
    <property type="component" value="Unassembled WGS sequence"/>
</dbReference>
<organism evidence="4 5">
    <name type="scientific">Thermovibrio guaymasensis</name>
    <dbReference type="NCBI Taxonomy" id="240167"/>
    <lineage>
        <taxon>Bacteria</taxon>
        <taxon>Pseudomonadati</taxon>
        <taxon>Aquificota</taxon>
        <taxon>Aquificia</taxon>
        <taxon>Desulfurobacteriales</taxon>
        <taxon>Desulfurobacteriaceae</taxon>
        <taxon>Thermovibrio</taxon>
    </lineage>
</organism>
<evidence type="ECO:0000313" key="4">
    <source>
        <dbReference type="EMBL" id="RKQ60460.1"/>
    </source>
</evidence>
<dbReference type="PANTHER" id="PTHR35038:SF10">
    <property type="entry name" value="HIGH-MOLECULAR-WEIGHT CYTOCHROME C"/>
    <property type="match status" value="1"/>
</dbReference>